<dbReference type="AlphaFoldDB" id="A0AAU9C6N5"/>
<feature type="transmembrane region" description="Helical" evidence="5">
    <location>
        <begin position="540"/>
        <end position="562"/>
    </location>
</feature>
<feature type="domain" description="Protein kinase" evidence="6">
    <location>
        <begin position="262"/>
        <end position="519"/>
    </location>
</feature>
<dbReference type="PROSITE" id="PS00108">
    <property type="entry name" value="PROTEIN_KINASE_ST"/>
    <property type="match status" value="1"/>
</dbReference>
<dbReference type="InterPro" id="IPR008271">
    <property type="entry name" value="Ser/Thr_kinase_AS"/>
</dbReference>
<dbReference type="KEGG" id="meiy:MIN45_P0417"/>
<dbReference type="Gene3D" id="3.30.200.20">
    <property type="entry name" value="Phosphorylase Kinase, domain 1"/>
    <property type="match status" value="1"/>
</dbReference>
<dbReference type="InterPro" id="IPR001932">
    <property type="entry name" value="PPM-type_phosphatase-like_dom"/>
</dbReference>
<proteinExistence type="predicted"/>
<dbReference type="Pfam" id="PF13672">
    <property type="entry name" value="PP2C_2"/>
    <property type="match status" value="1"/>
</dbReference>
<dbReference type="GO" id="GO:0004674">
    <property type="term" value="F:protein serine/threonine kinase activity"/>
    <property type="evidence" value="ECO:0007669"/>
    <property type="project" value="UniProtKB-EC"/>
</dbReference>
<keyword evidence="5" id="KW-0472">Membrane</keyword>
<name>A0AAU9C6N5_9GAMM</name>
<evidence type="ECO:0000256" key="5">
    <source>
        <dbReference type="SAM" id="Phobius"/>
    </source>
</evidence>
<sequence length="563" mass="63551">MNGYQIQIGQFSSAGRKSENQDSFGVLIPEGQTLTYKGIVAAVADGVSACDDPKLASECCIKSLLSDYYCTPESWSVRTSVEKVLAATNRWLYGQGGEDHVLASTLSALVLKSTSIHLFHVGDSRIYRLRRGVLERLTQDHLWGGKRHSQLARALGIDLNLDIDHRVLAAKEGDTYLFTTDGVHDYLQEVALLTTLKEEHDPEAAARRIVEQALASGSTDNLTCQILRIDALPKADVAEYHRHLTELPFPPLLAPGMKLDGYRIVRELNASKRVQVYLALDEASGEKVVLKTPSPNFDDDPLYIDLFSHEEWVGSRIDNPYVMQVLRPDRIRSCLYLVCEYIEGQTLRQWLEAHPKPSLRLVRDLISQITRGLTAFHRLEMVHQDLKPDNILIDDHGRIRLIDFGSVRIAGVEEIVSPIERINLLGTRHYAAPEYFLGYAGTPRSDQFSLAVIAYELLTGHLPYGDKYGEGSVTRLRYTSARRWNPDIPLWLDKALEKALSVDPQRRYETLSEFVHDLEHPNPRFLQKTRQPLIERDPLGFWRALALISLGINVGLLLIFLLS</sequence>
<evidence type="ECO:0000313" key="9">
    <source>
        <dbReference type="Proteomes" id="UP001321450"/>
    </source>
</evidence>
<reference evidence="9" key="1">
    <citation type="journal article" date="2024" name="Int. J. Syst. Evol. Microbiol.">
        <title>Methylomarinovum tepidoasis sp. nov., a moderately thermophilic methanotroph of the family Methylothermaceae isolated from a deep-sea hydrothermal field.</title>
        <authorList>
            <person name="Hirayama H."/>
            <person name="Takaki Y."/>
            <person name="Abe M."/>
            <person name="Miyazaki M."/>
            <person name="Uematsu K."/>
            <person name="Matsui Y."/>
            <person name="Takai K."/>
        </authorList>
    </citation>
    <scope>NUCLEOTIDE SEQUENCE [LARGE SCALE GENOMIC DNA]</scope>
    <source>
        <strain evidence="9">IN45</strain>
    </source>
</reference>
<evidence type="ECO:0000256" key="3">
    <source>
        <dbReference type="ARBA" id="ARBA00022777"/>
    </source>
</evidence>
<dbReference type="PANTHER" id="PTHR43289">
    <property type="entry name" value="MITOGEN-ACTIVATED PROTEIN KINASE KINASE KINASE 20-RELATED"/>
    <property type="match status" value="1"/>
</dbReference>
<dbReference type="InterPro" id="IPR011009">
    <property type="entry name" value="Kinase-like_dom_sf"/>
</dbReference>
<keyword evidence="3 8" id="KW-0418">Kinase</keyword>
<keyword evidence="5" id="KW-1133">Transmembrane helix</keyword>
<gene>
    <name evidence="8" type="ORF">MIN45_P0417</name>
</gene>
<evidence type="ECO:0000259" key="7">
    <source>
        <dbReference type="PROSITE" id="PS51746"/>
    </source>
</evidence>
<dbReference type="PROSITE" id="PS50011">
    <property type="entry name" value="PROTEIN_KINASE_DOM"/>
    <property type="match status" value="1"/>
</dbReference>
<dbReference type="RefSeq" id="WP_286293094.1">
    <property type="nucleotide sequence ID" value="NZ_AP024718.1"/>
</dbReference>
<keyword evidence="1 8" id="KW-0808">Transferase</keyword>
<dbReference type="InterPro" id="IPR036457">
    <property type="entry name" value="PPM-type-like_dom_sf"/>
</dbReference>
<dbReference type="Gene3D" id="3.60.40.10">
    <property type="entry name" value="PPM-type phosphatase domain"/>
    <property type="match status" value="1"/>
</dbReference>
<evidence type="ECO:0000259" key="6">
    <source>
        <dbReference type="PROSITE" id="PS50011"/>
    </source>
</evidence>
<dbReference type="SUPFAM" id="SSF56112">
    <property type="entry name" value="Protein kinase-like (PK-like)"/>
    <property type="match status" value="1"/>
</dbReference>
<dbReference type="GO" id="GO:0005524">
    <property type="term" value="F:ATP binding"/>
    <property type="evidence" value="ECO:0007669"/>
    <property type="project" value="UniProtKB-KW"/>
</dbReference>
<keyword evidence="4" id="KW-0067">ATP-binding</keyword>
<dbReference type="PANTHER" id="PTHR43289:SF6">
    <property type="entry name" value="SERINE_THREONINE-PROTEIN KINASE NEKL-3"/>
    <property type="match status" value="1"/>
</dbReference>
<dbReference type="SUPFAM" id="SSF81606">
    <property type="entry name" value="PP2C-like"/>
    <property type="match status" value="1"/>
</dbReference>
<dbReference type="SMART" id="SM00220">
    <property type="entry name" value="S_TKc"/>
    <property type="match status" value="1"/>
</dbReference>
<accession>A0AAU9C6N5</accession>
<dbReference type="Gene3D" id="1.10.510.10">
    <property type="entry name" value="Transferase(Phosphotransferase) domain 1"/>
    <property type="match status" value="1"/>
</dbReference>
<dbReference type="EMBL" id="AP024718">
    <property type="protein sequence ID" value="BCX88050.1"/>
    <property type="molecule type" value="Genomic_DNA"/>
</dbReference>
<dbReference type="EC" id="2.7.11.1" evidence="8"/>
<dbReference type="SMART" id="SM00331">
    <property type="entry name" value="PP2C_SIG"/>
    <property type="match status" value="1"/>
</dbReference>
<dbReference type="Proteomes" id="UP001321450">
    <property type="component" value="Chromosome"/>
</dbReference>
<keyword evidence="9" id="KW-1185">Reference proteome</keyword>
<dbReference type="CDD" id="cd14014">
    <property type="entry name" value="STKc_PknB_like"/>
    <property type="match status" value="1"/>
</dbReference>
<evidence type="ECO:0000256" key="1">
    <source>
        <dbReference type="ARBA" id="ARBA00022679"/>
    </source>
</evidence>
<evidence type="ECO:0000256" key="2">
    <source>
        <dbReference type="ARBA" id="ARBA00022741"/>
    </source>
</evidence>
<keyword evidence="2" id="KW-0547">Nucleotide-binding</keyword>
<dbReference type="PROSITE" id="PS51746">
    <property type="entry name" value="PPM_2"/>
    <property type="match status" value="1"/>
</dbReference>
<feature type="domain" description="PPM-type phosphatase" evidence="7">
    <location>
        <begin position="7"/>
        <end position="229"/>
    </location>
</feature>
<dbReference type="CDD" id="cd00143">
    <property type="entry name" value="PP2Cc"/>
    <property type="match status" value="1"/>
</dbReference>
<evidence type="ECO:0000256" key="4">
    <source>
        <dbReference type="ARBA" id="ARBA00022840"/>
    </source>
</evidence>
<dbReference type="InterPro" id="IPR000719">
    <property type="entry name" value="Prot_kinase_dom"/>
</dbReference>
<protein>
    <submittedName>
        <fullName evidence="8">Eukaryotic-like serine/threonine-protein kinase</fullName>
        <ecNumber evidence="8">2.7.11.1</ecNumber>
    </submittedName>
</protein>
<dbReference type="Pfam" id="PF00069">
    <property type="entry name" value="Pkinase"/>
    <property type="match status" value="1"/>
</dbReference>
<dbReference type="SMART" id="SM00332">
    <property type="entry name" value="PP2Cc"/>
    <property type="match status" value="1"/>
</dbReference>
<evidence type="ECO:0000313" key="8">
    <source>
        <dbReference type="EMBL" id="BCX88050.1"/>
    </source>
</evidence>
<keyword evidence="5" id="KW-0812">Transmembrane</keyword>
<organism evidence="8 9">
    <name type="scientific">Methylomarinovum tepidoasis</name>
    <dbReference type="NCBI Taxonomy" id="2840183"/>
    <lineage>
        <taxon>Bacteria</taxon>
        <taxon>Pseudomonadati</taxon>
        <taxon>Pseudomonadota</taxon>
        <taxon>Gammaproteobacteria</taxon>
        <taxon>Methylococcales</taxon>
        <taxon>Methylothermaceae</taxon>
        <taxon>Methylomarinovum</taxon>
    </lineage>
</organism>